<feature type="non-terminal residue" evidence="2">
    <location>
        <position position="1"/>
    </location>
</feature>
<feature type="compositionally biased region" description="Pro residues" evidence="1">
    <location>
        <begin position="195"/>
        <end position="207"/>
    </location>
</feature>
<feature type="region of interest" description="Disordered" evidence="1">
    <location>
        <begin position="145"/>
        <end position="207"/>
    </location>
</feature>
<gene>
    <name evidence="2" type="ORF">BD410DRAFT_716489</name>
</gene>
<dbReference type="STRING" id="50990.A0A4Y7QG76"/>
<reference evidence="2 3" key="1">
    <citation type="submission" date="2018-06" db="EMBL/GenBank/DDBJ databases">
        <title>A transcriptomic atlas of mushroom development highlights an independent origin of complex multicellularity.</title>
        <authorList>
            <consortium name="DOE Joint Genome Institute"/>
            <person name="Krizsan K."/>
            <person name="Almasi E."/>
            <person name="Merenyi Z."/>
            <person name="Sahu N."/>
            <person name="Viragh M."/>
            <person name="Koszo T."/>
            <person name="Mondo S."/>
            <person name="Kiss B."/>
            <person name="Balint B."/>
            <person name="Kues U."/>
            <person name="Barry K."/>
            <person name="Hegedus J.C."/>
            <person name="Henrissat B."/>
            <person name="Johnson J."/>
            <person name="Lipzen A."/>
            <person name="Ohm R."/>
            <person name="Nagy I."/>
            <person name="Pangilinan J."/>
            <person name="Yan J."/>
            <person name="Xiong Y."/>
            <person name="Grigoriev I.V."/>
            <person name="Hibbett D.S."/>
            <person name="Nagy L.G."/>
        </authorList>
    </citation>
    <scope>NUCLEOTIDE SEQUENCE [LARGE SCALE GENOMIC DNA]</scope>
    <source>
        <strain evidence="2 3">SZMC22713</strain>
    </source>
</reference>
<dbReference type="Proteomes" id="UP000294933">
    <property type="component" value="Unassembled WGS sequence"/>
</dbReference>
<keyword evidence="3" id="KW-1185">Reference proteome</keyword>
<dbReference type="OrthoDB" id="3238644at2759"/>
<name>A0A4Y7QG76_9AGAM</name>
<organism evidence="2 3">
    <name type="scientific">Rickenella mellea</name>
    <dbReference type="NCBI Taxonomy" id="50990"/>
    <lineage>
        <taxon>Eukaryota</taxon>
        <taxon>Fungi</taxon>
        <taxon>Dikarya</taxon>
        <taxon>Basidiomycota</taxon>
        <taxon>Agaricomycotina</taxon>
        <taxon>Agaricomycetes</taxon>
        <taxon>Hymenochaetales</taxon>
        <taxon>Rickenellaceae</taxon>
        <taxon>Rickenella</taxon>
    </lineage>
</organism>
<evidence type="ECO:0000256" key="1">
    <source>
        <dbReference type="SAM" id="MobiDB-lite"/>
    </source>
</evidence>
<protein>
    <submittedName>
        <fullName evidence="2">Uncharacterized protein</fullName>
    </submittedName>
</protein>
<sequence>KYSGDARFWSTYPPSHKHFKPLYKPPAPGSPYHTEGGLMSRLELVDALLCFVYALWCQDTGHNRCSHTNWTTIGSFLSWCKQKWQQENAHGVREKAFVGLIHMIEAFIHQRKVQYAVMGHIERDINELVKPLPKPEDLAKAARLNISNPSSQRTPPGMLPSPASTMTAPSTNSTPTNPSSGTPNGTPGPSSHVQPPAPSPQLPAPVLPPSVPVTLEASVPQPLIWELKDVIEGQNAASYCMGVAQQYLSLPIIREHFPRSFGRMVYSGLTAQDEYEPDMEDDEGELFWPGQCVTGEGLGWVCLMGRGMVKEFGKDVGYEGATEIIPKPDTNERRPL</sequence>
<accession>A0A4Y7QG76</accession>
<proteinExistence type="predicted"/>
<dbReference type="VEuPathDB" id="FungiDB:BD410DRAFT_716489"/>
<feature type="compositionally biased region" description="Polar residues" evidence="1">
    <location>
        <begin position="145"/>
        <end position="154"/>
    </location>
</feature>
<dbReference type="AlphaFoldDB" id="A0A4Y7QG76"/>
<dbReference type="EMBL" id="ML170162">
    <property type="protein sequence ID" value="TDL26112.1"/>
    <property type="molecule type" value="Genomic_DNA"/>
</dbReference>
<evidence type="ECO:0000313" key="2">
    <source>
        <dbReference type="EMBL" id="TDL26112.1"/>
    </source>
</evidence>
<feature type="compositionally biased region" description="Low complexity" evidence="1">
    <location>
        <begin position="160"/>
        <end position="194"/>
    </location>
</feature>
<evidence type="ECO:0000313" key="3">
    <source>
        <dbReference type="Proteomes" id="UP000294933"/>
    </source>
</evidence>